<protein>
    <submittedName>
        <fullName evidence="2">Uncharacterized protein</fullName>
    </submittedName>
</protein>
<reference evidence="2 3" key="1">
    <citation type="journal article" date="2017" name="Nat. Commun.">
        <title>Genome assembly with in vitro proximity ligation data and whole-genome triplication in lettuce.</title>
        <authorList>
            <person name="Reyes-Chin-Wo S."/>
            <person name="Wang Z."/>
            <person name="Yang X."/>
            <person name="Kozik A."/>
            <person name="Arikit S."/>
            <person name="Song C."/>
            <person name="Xia L."/>
            <person name="Froenicke L."/>
            <person name="Lavelle D.O."/>
            <person name="Truco M.J."/>
            <person name="Xia R."/>
            <person name="Zhu S."/>
            <person name="Xu C."/>
            <person name="Xu H."/>
            <person name="Xu X."/>
            <person name="Cox K."/>
            <person name="Korf I."/>
            <person name="Meyers B.C."/>
            <person name="Michelmore R.W."/>
        </authorList>
    </citation>
    <scope>NUCLEOTIDE SEQUENCE [LARGE SCALE GENOMIC DNA]</scope>
    <source>
        <strain evidence="3">cv. Salinas</strain>
        <tissue evidence="2">Seedlings</tissue>
    </source>
</reference>
<gene>
    <name evidence="2" type="ORF">LSAT_V11C900486260</name>
</gene>
<evidence type="ECO:0000256" key="1">
    <source>
        <dbReference type="SAM" id="MobiDB-lite"/>
    </source>
</evidence>
<keyword evidence="3" id="KW-1185">Reference proteome</keyword>
<evidence type="ECO:0000313" key="3">
    <source>
        <dbReference type="Proteomes" id="UP000235145"/>
    </source>
</evidence>
<evidence type="ECO:0000313" key="2">
    <source>
        <dbReference type="EMBL" id="KAJ0185969.1"/>
    </source>
</evidence>
<proteinExistence type="predicted"/>
<name>A0A9R1UF50_LACSA</name>
<dbReference type="EMBL" id="NBSK02000009">
    <property type="protein sequence ID" value="KAJ0185969.1"/>
    <property type="molecule type" value="Genomic_DNA"/>
</dbReference>
<organism evidence="2 3">
    <name type="scientific">Lactuca sativa</name>
    <name type="common">Garden lettuce</name>
    <dbReference type="NCBI Taxonomy" id="4236"/>
    <lineage>
        <taxon>Eukaryota</taxon>
        <taxon>Viridiplantae</taxon>
        <taxon>Streptophyta</taxon>
        <taxon>Embryophyta</taxon>
        <taxon>Tracheophyta</taxon>
        <taxon>Spermatophyta</taxon>
        <taxon>Magnoliopsida</taxon>
        <taxon>eudicotyledons</taxon>
        <taxon>Gunneridae</taxon>
        <taxon>Pentapetalae</taxon>
        <taxon>asterids</taxon>
        <taxon>campanulids</taxon>
        <taxon>Asterales</taxon>
        <taxon>Asteraceae</taxon>
        <taxon>Cichorioideae</taxon>
        <taxon>Cichorieae</taxon>
        <taxon>Lactucinae</taxon>
        <taxon>Lactuca</taxon>
    </lineage>
</organism>
<comment type="caution">
    <text evidence="2">The sequence shown here is derived from an EMBL/GenBank/DDBJ whole genome shotgun (WGS) entry which is preliminary data.</text>
</comment>
<dbReference type="AlphaFoldDB" id="A0A9R1UF50"/>
<feature type="region of interest" description="Disordered" evidence="1">
    <location>
        <begin position="74"/>
        <end position="103"/>
    </location>
</feature>
<sequence>MRELRYDGTEIMYYPFCLPNEGFDSGLRALDNDDDGLKTKIASHLIGLKAKIIFLSMVNGDMEDFNQNIDTEAEFTGHQSLGGQRNEEGDQEEDAEIEANPGLPVRALQEQLQKTYGVTILEEK</sequence>
<accession>A0A9R1UF50</accession>
<dbReference type="Proteomes" id="UP000235145">
    <property type="component" value="Unassembled WGS sequence"/>
</dbReference>